<dbReference type="GO" id="GO:0006304">
    <property type="term" value="P:DNA modification"/>
    <property type="evidence" value="ECO:0007669"/>
    <property type="project" value="InterPro"/>
</dbReference>
<dbReference type="InterPro" id="IPR050953">
    <property type="entry name" value="N4_N6_ade-DNA_methylase"/>
</dbReference>
<reference evidence="8" key="1">
    <citation type="submission" date="2020-12" db="EMBL/GenBank/DDBJ databases">
        <title>Genomic characterization of non-nitrogen-fixing Frankia strains.</title>
        <authorList>
            <person name="Carlos-Shanley C."/>
            <person name="Guerra T."/>
            <person name="Hahn D."/>
        </authorList>
    </citation>
    <scope>NUCLEOTIDE SEQUENCE</scope>
    <source>
        <strain evidence="8">CN6</strain>
    </source>
</reference>
<proteinExistence type="predicted"/>
<keyword evidence="9" id="KW-1185">Reference proteome</keyword>
<evidence type="ECO:0000259" key="7">
    <source>
        <dbReference type="Pfam" id="PF07669"/>
    </source>
</evidence>
<dbReference type="Proteomes" id="UP000604475">
    <property type="component" value="Unassembled WGS sequence"/>
</dbReference>
<dbReference type="Pfam" id="PF07669">
    <property type="entry name" value="Eco57I"/>
    <property type="match status" value="1"/>
</dbReference>
<keyword evidence="3" id="KW-0808">Transferase</keyword>
<evidence type="ECO:0000256" key="5">
    <source>
        <dbReference type="ARBA" id="ARBA00047942"/>
    </source>
</evidence>
<dbReference type="EC" id="2.1.1.72" evidence="1"/>
<dbReference type="PRINTS" id="PR00507">
    <property type="entry name" value="N12N6MTFRASE"/>
</dbReference>
<dbReference type="SUPFAM" id="SSF53335">
    <property type="entry name" value="S-adenosyl-L-methionine-dependent methyltransferases"/>
    <property type="match status" value="1"/>
</dbReference>
<feature type="region of interest" description="Disordered" evidence="6">
    <location>
        <begin position="760"/>
        <end position="780"/>
    </location>
</feature>
<protein>
    <recommendedName>
        <fullName evidence="1">site-specific DNA-methyltransferase (adenine-specific)</fullName>
        <ecNumber evidence="1">2.1.1.72</ecNumber>
    </recommendedName>
</protein>
<dbReference type="PANTHER" id="PTHR33841">
    <property type="entry name" value="DNA METHYLTRANSFERASE YEEA-RELATED"/>
    <property type="match status" value="1"/>
</dbReference>
<name>A0A937UP35_9ACTN</name>
<comment type="caution">
    <text evidence="8">The sequence shown here is derived from an EMBL/GenBank/DDBJ whole genome shotgun (WGS) entry which is preliminary data.</text>
</comment>
<feature type="domain" description="Type II methyltransferase M.TaqI-like" evidence="7">
    <location>
        <begin position="569"/>
        <end position="846"/>
    </location>
</feature>
<evidence type="ECO:0000313" key="8">
    <source>
        <dbReference type="EMBL" id="MBL7628693.1"/>
    </source>
</evidence>
<dbReference type="InterPro" id="IPR011639">
    <property type="entry name" value="MethylTrfase_TaqI-like_dom"/>
</dbReference>
<evidence type="ECO:0000313" key="9">
    <source>
        <dbReference type="Proteomes" id="UP000604475"/>
    </source>
</evidence>
<evidence type="ECO:0000256" key="1">
    <source>
        <dbReference type="ARBA" id="ARBA00011900"/>
    </source>
</evidence>
<dbReference type="Gene3D" id="3.40.50.150">
    <property type="entry name" value="Vaccinia Virus protein VP39"/>
    <property type="match status" value="2"/>
</dbReference>
<keyword evidence="2 8" id="KW-0489">Methyltransferase</keyword>
<dbReference type="GO" id="GO:0009007">
    <property type="term" value="F:site-specific DNA-methyltransferase (adenine-specific) activity"/>
    <property type="evidence" value="ECO:0007669"/>
    <property type="project" value="UniProtKB-EC"/>
</dbReference>
<dbReference type="PANTHER" id="PTHR33841:SF1">
    <property type="entry name" value="DNA METHYLTRANSFERASE A"/>
    <property type="match status" value="1"/>
</dbReference>
<keyword evidence="4" id="KW-0949">S-adenosyl-L-methionine</keyword>
<dbReference type="RefSeq" id="WP_202999569.1">
    <property type="nucleotide sequence ID" value="NZ_JADWYU010000094.1"/>
</dbReference>
<evidence type="ECO:0000256" key="3">
    <source>
        <dbReference type="ARBA" id="ARBA00022679"/>
    </source>
</evidence>
<evidence type="ECO:0000256" key="2">
    <source>
        <dbReference type="ARBA" id="ARBA00022603"/>
    </source>
</evidence>
<sequence>MTTPLPSARGARTAGIVGAFTAVRTVGGLLPADALIAVAAGRDLSGLRPADYGLVDKETLREAANRSFTRLQAAWADFRRVVPAGPVLGTETTPTRRWLQVLFTELGYGRLPTAPAGGIAVDGSAGSKSYPVSHLWGKSPIHLLGAGISLDHRTAGVAGAAASAPHSMVQELLNRAPDLLWGFVSNGLRLRLLRDSASLVRQAYVEFDLEAMFDGEVFADFALLWLVAHASRVEPRPDSDARPDTCWLERWRTEGISRGTRALTALRDGVSQALVTLGRGFLRHPDNTALRAALADGTLPSREYYRLLLRVVYQLLVLFVAEDRDLLHPSGATPTARDTYTRFFSTDRLRRLSRRRSGVSGARHHDLWTAHQLVLAGLGDEQGRPELGLPGLGGIYEPELLGPLGAATITNADLLAAVRALSVTRDDSGLPRQVDYRNLGAEELGGIYESLLELVPQYDVASGEFILDVAAGHDRKTTGSYYTPPGLVEILLDEALDPVLDDAEKSGTTAEEREKALLAVTVCDPACGSGHFLAAAARRIARRLAAVRTGEAEPPVAATQTAMRDVVAHCIYGVDLNPMAAELAKVALWLEALDPGRPLSFLDAHVKVGNALIGDSLLDPKLIAAPEAGDPLLDGARVGDKIELVRLALPDEAFTAKVGDDKAQVAHYRKRNRAERKAMENPESSLFALGIHSEWRSAFRQVADLPEDSLAAVHQKKNAWAKAESDGTMLRERLAADAWCATFAWPHRLDPDAVRRSEERVKNKVTPLGPEDLRADPPPPTAETIIRIREDGAAALTREQIKELTELRESHRFFHWPLEFPEILPGGFACVLGNPPWERVKLQDEEFFATRAPEIADAPNAAARKKLIATLPDERPPLWDEYQRALRAADIGSGFGHDSGRYPLTGHGDINTFQLFAEHDLAITARHGRAGVVLPTNIATGDTTAPFFRHLVETSTLAGFLDFENEAKIFSGVTNKFRFAVLCATGGLRLSHTSLAFSTRHLQDLPERRFVLLPDEILLVNPNSGTLPVFRSRTDAEITIGIHRRVPVLVNGDENPWGVSFLRMFDMANDSSHFRTEKQLRQDGWTEEGDAFVRGNERMLPLVEGKMLHLYDHRYATYEAATQAQLNKGTLPRLNDDQHGDPDLVAWPQYWLINSAVHDRLGDRWNREWLLGWRDITTSVNERTVITSVFPAGAVGHTEPIILTDNREFAALHANLSSVVVDYAARQKISGAHLTFGNMEQLPVMPPTAYCVSASWDSAVELRDWIAERVLELSYTSWDMAPYADDLHDDGPPFRWDPERRAQIRAELDAAYLHLYGLNRAEAEHVLDSFFVLRKNEEKAFGTFRTRTLVLAAYDAMATGHFVSPLTPPPGDGPRHTDDGRRRIIAQNRDSSPAAQEEIEVDDLTGALFKPKGTLF</sequence>
<accession>A0A937UP35</accession>
<evidence type="ECO:0000256" key="4">
    <source>
        <dbReference type="ARBA" id="ARBA00022691"/>
    </source>
</evidence>
<evidence type="ECO:0000256" key="6">
    <source>
        <dbReference type="SAM" id="MobiDB-lite"/>
    </source>
</evidence>
<comment type="catalytic activity">
    <reaction evidence="5">
        <text>a 2'-deoxyadenosine in DNA + S-adenosyl-L-methionine = an N(6)-methyl-2'-deoxyadenosine in DNA + S-adenosyl-L-homocysteine + H(+)</text>
        <dbReference type="Rhea" id="RHEA:15197"/>
        <dbReference type="Rhea" id="RHEA-COMP:12418"/>
        <dbReference type="Rhea" id="RHEA-COMP:12419"/>
        <dbReference type="ChEBI" id="CHEBI:15378"/>
        <dbReference type="ChEBI" id="CHEBI:57856"/>
        <dbReference type="ChEBI" id="CHEBI:59789"/>
        <dbReference type="ChEBI" id="CHEBI:90615"/>
        <dbReference type="ChEBI" id="CHEBI:90616"/>
        <dbReference type="EC" id="2.1.1.72"/>
    </reaction>
</comment>
<gene>
    <name evidence="8" type="ORF">I7412_16350</name>
</gene>
<dbReference type="EMBL" id="JAEACQ010000194">
    <property type="protein sequence ID" value="MBL7628693.1"/>
    <property type="molecule type" value="Genomic_DNA"/>
</dbReference>
<dbReference type="GO" id="GO:0032259">
    <property type="term" value="P:methylation"/>
    <property type="evidence" value="ECO:0007669"/>
    <property type="project" value="UniProtKB-KW"/>
</dbReference>
<dbReference type="InterPro" id="IPR029063">
    <property type="entry name" value="SAM-dependent_MTases_sf"/>
</dbReference>
<organism evidence="8 9">
    <name type="scientific">Frankia nepalensis</name>
    <dbReference type="NCBI Taxonomy" id="1836974"/>
    <lineage>
        <taxon>Bacteria</taxon>
        <taxon>Bacillati</taxon>
        <taxon>Actinomycetota</taxon>
        <taxon>Actinomycetes</taxon>
        <taxon>Frankiales</taxon>
        <taxon>Frankiaceae</taxon>
        <taxon>Frankia</taxon>
    </lineage>
</organism>